<dbReference type="VEuPathDB" id="FungiDB:FOC1_g10004301"/>
<name>A0A2H3UCC4_FUSOX</name>
<evidence type="ECO:0000313" key="2">
    <source>
        <dbReference type="Proteomes" id="UP000219369"/>
    </source>
</evidence>
<proteinExistence type="predicted"/>
<accession>A0A2H3UCC4</accession>
<protein>
    <submittedName>
        <fullName evidence="1">Uncharacterized protein</fullName>
    </submittedName>
</protein>
<dbReference type="EMBL" id="FMJY01000010">
    <property type="protein sequence ID" value="SCO91549.1"/>
    <property type="molecule type" value="Genomic_DNA"/>
</dbReference>
<gene>
    <name evidence="1" type="ORF">FRV6_15677</name>
</gene>
<dbReference type="VEuPathDB" id="FungiDB:FOXG_13209"/>
<dbReference type="VEuPathDB" id="FungiDB:FOZG_15576"/>
<reference evidence="2" key="1">
    <citation type="submission" date="2016-09" db="EMBL/GenBank/DDBJ databases">
        <authorList>
            <person name="Guldener U."/>
        </authorList>
    </citation>
    <scope>NUCLEOTIDE SEQUENCE [LARGE SCALE GENOMIC DNA]</scope>
    <source>
        <strain evidence="2">V64-1</strain>
    </source>
</reference>
<dbReference type="OrthoDB" id="3692147at2759"/>
<dbReference type="VEuPathDB" id="FungiDB:FOC4_g10005742"/>
<dbReference type="Proteomes" id="UP000219369">
    <property type="component" value="Unassembled WGS sequence"/>
</dbReference>
<organism evidence="1 2">
    <name type="scientific">Fusarium oxysporum</name>
    <name type="common">Fusarium vascular wilt</name>
    <dbReference type="NCBI Taxonomy" id="5507"/>
    <lineage>
        <taxon>Eukaryota</taxon>
        <taxon>Fungi</taxon>
        <taxon>Dikarya</taxon>
        <taxon>Ascomycota</taxon>
        <taxon>Pezizomycotina</taxon>
        <taxon>Sordariomycetes</taxon>
        <taxon>Hypocreomycetidae</taxon>
        <taxon>Hypocreales</taxon>
        <taxon>Nectriaceae</taxon>
        <taxon>Fusarium</taxon>
        <taxon>Fusarium oxysporum species complex</taxon>
    </lineage>
</organism>
<evidence type="ECO:0000313" key="1">
    <source>
        <dbReference type="EMBL" id="SCO91549.1"/>
    </source>
</evidence>
<dbReference type="VEuPathDB" id="FungiDB:FOIG_10403"/>
<dbReference type="VEuPathDB" id="FungiDB:FOMG_09699"/>
<sequence length="130" mass="14368">MGLFLGSCDHEDHTRPCSEVQGPQAFATKLPVEMTVIPIFWRGHSGGDPSVFHPSGYLHKTKLKDAIRNIRLRGGHHLIPQRGVKALAEWDSMVEIDGSESISSDLIKLRGGWASKDPGRRHACSPSRTF</sequence>
<dbReference type="AlphaFoldDB" id="A0A2H3UCC4"/>